<dbReference type="RefSeq" id="XP_014159784.1">
    <property type="nucleotide sequence ID" value="XM_014304309.1"/>
</dbReference>
<gene>
    <name evidence="3" type="ORF">SARC_01958</name>
</gene>
<evidence type="ECO:0000256" key="2">
    <source>
        <dbReference type="SAM" id="SignalP"/>
    </source>
</evidence>
<sequence>MKYLQLVLATGVSVFGIISAACAATSFELTGVATETCLCDSTYMGATCNAQTDPLPDYNLCPSYNNAIDKPREVLVTQESTTLQTLVGDRDVSWTVKWPAGLDRIFTGFSVGTCLNGANLESFVQTSVPDLSANPGCLDEITFTMKLTDLRGACGFEYTLADHESDPDIKYANYTEQIVFKYQEPTIVATNIVTRSGMVVIPTSILVRNRVTAETAEVKVYSPFVIDTALTAQAINEGASASHLTLTYVLSKPYSVLTMNPVLANTGGTLNQAFICEQPNGGGACGLSANSGTYIDMEDCVAEDYALANNGCAKIANIELVHGQCTLDGTYTITDVVIDCYKSLPEAECPINQQNRDTTIEFVLSSDNFCGENAEAVLIESAVAIDQFIFVDPENRQRLDGTYDIVDLVTGVTTTKPSADTPITAIEFGQFAYARVDFSKLDVTAVTIISSQARESNLEPEDDWADTLGSTYPKVTGALVPDIDYTATRVTIADPNPFDAATTYEGELRCPELGLCVVDQTFLIRYLISDAVHPKFANPGLGKTTGFDLRLLVDVSYETDGASAPSRRRRRRQTTTDGNTSVQDDSDPSQDGQGPASITASGDVQGSDDVANTNAAGNVSSSTIVLIAMTGLSLALPL</sequence>
<organism evidence="3 4">
    <name type="scientific">Sphaeroforma arctica JP610</name>
    <dbReference type="NCBI Taxonomy" id="667725"/>
    <lineage>
        <taxon>Eukaryota</taxon>
        <taxon>Ichthyosporea</taxon>
        <taxon>Ichthyophonida</taxon>
        <taxon>Sphaeroforma</taxon>
    </lineage>
</organism>
<evidence type="ECO:0008006" key="5">
    <source>
        <dbReference type="Google" id="ProtNLM"/>
    </source>
</evidence>
<accession>A0A0L0GA19</accession>
<evidence type="ECO:0000313" key="4">
    <source>
        <dbReference type="Proteomes" id="UP000054560"/>
    </source>
</evidence>
<name>A0A0L0GA19_9EUKA</name>
<keyword evidence="2" id="KW-0732">Signal</keyword>
<dbReference type="AlphaFoldDB" id="A0A0L0GA19"/>
<dbReference type="EMBL" id="KQ241679">
    <property type="protein sequence ID" value="KNC85882.1"/>
    <property type="molecule type" value="Genomic_DNA"/>
</dbReference>
<protein>
    <recommendedName>
        <fullName evidence="5">EGF-like domain-containing protein</fullName>
    </recommendedName>
</protein>
<dbReference type="PROSITE" id="PS51257">
    <property type="entry name" value="PROKAR_LIPOPROTEIN"/>
    <property type="match status" value="1"/>
</dbReference>
<proteinExistence type="predicted"/>
<evidence type="ECO:0000256" key="1">
    <source>
        <dbReference type="SAM" id="MobiDB-lite"/>
    </source>
</evidence>
<reference evidence="3 4" key="1">
    <citation type="submission" date="2011-02" db="EMBL/GenBank/DDBJ databases">
        <title>The Genome Sequence of Sphaeroforma arctica JP610.</title>
        <authorList>
            <consortium name="The Broad Institute Genome Sequencing Platform"/>
            <person name="Russ C."/>
            <person name="Cuomo C."/>
            <person name="Young S.K."/>
            <person name="Zeng Q."/>
            <person name="Gargeya S."/>
            <person name="Alvarado L."/>
            <person name="Berlin A."/>
            <person name="Chapman S.B."/>
            <person name="Chen Z."/>
            <person name="Freedman E."/>
            <person name="Gellesch M."/>
            <person name="Goldberg J."/>
            <person name="Griggs A."/>
            <person name="Gujja S."/>
            <person name="Heilman E."/>
            <person name="Heiman D."/>
            <person name="Howarth C."/>
            <person name="Mehta T."/>
            <person name="Neiman D."/>
            <person name="Pearson M."/>
            <person name="Roberts A."/>
            <person name="Saif S."/>
            <person name="Shea T."/>
            <person name="Shenoy N."/>
            <person name="Sisk P."/>
            <person name="Stolte C."/>
            <person name="Sykes S."/>
            <person name="White J."/>
            <person name="Yandava C."/>
            <person name="Burger G."/>
            <person name="Gray M.W."/>
            <person name="Holland P.W.H."/>
            <person name="King N."/>
            <person name="Lang F.B.F."/>
            <person name="Roger A.J."/>
            <person name="Ruiz-Trillo I."/>
            <person name="Haas B."/>
            <person name="Nusbaum C."/>
            <person name="Birren B."/>
        </authorList>
    </citation>
    <scope>NUCLEOTIDE SEQUENCE [LARGE SCALE GENOMIC DNA]</scope>
    <source>
        <strain evidence="3 4">JP610</strain>
    </source>
</reference>
<evidence type="ECO:0000313" key="3">
    <source>
        <dbReference type="EMBL" id="KNC85882.1"/>
    </source>
</evidence>
<dbReference type="GeneID" id="25902462"/>
<feature type="chain" id="PRO_5005539317" description="EGF-like domain-containing protein" evidence="2">
    <location>
        <begin position="25"/>
        <end position="638"/>
    </location>
</feature>
<feature type="compositionally biased region" description="Polar residues" evidence="1">
    <location>
        <begin position="596"/>
        <end position="615"/>
    </location>
</feature>
<feature type="region of interest" description="Disordered" evidence="1">
    <location>
        <begin position="560"/>
        <end position="615"/>
    </location>
</feature>
<keyword evidence="4" id="KW-1185">Reference proteome</keyword>
<feature type="signal peptide" evidence="2">
    <location>
        <begin position="1"/>
        <end position="24"/>
    </location>
</feature>
<dbReference type="Proteomes" id="UP000054560">
    <property type="component" value="Unassembled WGS sequence"/>
</dbReference>